<dbReference type="GO" id="GO:0005829">
    <property type="term" value="C:cytosol"/>
    <property type="evidence" value="ECO:0007669"/>
    <property type="project" value="TreeGrafter"/>
</dbReference>
<keyword evidence="1" id="KW-0805">Transcription regulation</keyword>
<feature type="domain" description="HTH araC/xylS-type" evidence="4">
    <location>
        <begin position="236"/>
        <end position="334"/>
    </location>
</feature>
<accession>A0A2S0N4H1</accession>
<dbReference type="SMART" id="SM00342">
    <property type="entry name" value="HTH_ARAC"/>
    <property type="match status" value="1"/>
</dbReference>
<dbReference type="KEGG" id="simp:C6571_17460"/>
<evidence type="ECO:0000256" key="2">
    <source>
        <dbReference type="ARBA" id="ARBA00023125"/>
    </source>
</evidence>
<keyword evidence="2" id="KW-0238">DNA-binding</keyword>
<dbReference type="PROSITE" id="PS01124">
    <property type="entry name" value="HTH_ARAC_FAMILY_2"/>
    <property type="match status" value="1"/>
</dbReference>
<dbReference type="InterPro" id="IPR032687">
    <property type="entry name" value="AraC-type_N"/>
</dbReference>
<sequence>MPPATCSIAPNRFPGRVVAPYAHTLIEQARAEGVPLEAAAAAEADMPVQQYLDVLARACDHAGSAFGWRLGQSAKPTTYGVNGILLLACATLGEALAQVLRFESLVHDLGRSEFALEGEHAVYAWRNDCTGHPAASALSESVFSGILTCAQWLLGRPLERFALEFTHAAHAQSAAYIAKTCPAEVRWGAAANRAIFPAALLDWPLPQAQQGVLPLLQRHADELLQARHPRDAGIAAQVRQSISGRLGRGSVKLADVAQDLHLSTRTLQRRLADEGLAYQTLLDATRHELACHYLSGSALPIAEVGYLLGFQDAPAFTHAFKHWQGQGPGQYRAGASGAKPASLSKAS</sequence>
<dbReference type="PANTHER" id="PTHR47894">
    <property type="entry name" value="HTH-TYPE TRANSCRIPTIONAL REGULATOR GADX"/>
    <property type="match status" value="1"/>
</dbReference>
<dbReference type="AlphaFoldDB" id="A0A2S0N4H1"/>
<keyword evidence="3" id="KW-0804">Transcription</keyword>
<name>A0A2S0N4H1_9BURK</name>
<proteinExistence type="predicted"/>
<keyword evidence="6" id="KW-1185">Reference proteome</keyword>
<dbReference type="Gene3D" id="1.10.10.60">
    <property type="entry name" value="Homeodomain-like"/>
    <property type="match status" value="1"/>
</dbReference>
<dbReference type="Pfam" id="PF12625">
    <property type="entry name" value="Arabinose_bd"/>
    <property type="match status" value="1"/>
</dbReference>
<dbReference type="Proteomes" id="UP000239326">
    <property type="component" value="Chromosome"/>
</dbReference>
<dbReference type="InterPro" id="IPR009057">
    <property type="entry name" value="Homeodomain-like_sf"/>
</dbReference>
<dbReference type="SUPFAM" id="SSF46689">
    <property type="entry name" value="Homeodomain-like"/>
    <property type="match status" value="1"/>
</dbReference>
<dbReference type="RefSeq" id="WP_106447818.1">
    <property type="nucleotide sequence ID" value="NZ_CP027669.1"/>
</dbReference>
<dbReference type="Pfam" id="PF12833">
    <property type="entry name" value="HTH_18"/>
    <property type="match status" value="1"/>
</dbReference>
<gene>
    <name evidence="5" type="ORF">C6571_17460</name>
</gene>
<dbReference type="GO" id="GO:0000976">
    <property type="term" value="F:transcription cis-regulatory region binding"/>
    <property type="evidence" value="ECO:0007669"/>
    <property type="project" value="TreeGrafter"/>
</dbReference>
<protein>
    <submittedName>
        <fullName evidence="5">AraC family transcriptional regulator</fullName>
    </submittedName>
</protein>
<evidence type="ECO:0000313" key="6">
    <source>
        <dbReference type="Proteomes" id="UP000239326"/>
    </source>
</evidence>
<evidence type="ECO:0000313" key="5">
    <source>
        <dbReference type="EMBL" id="AVO42843.1"/>
    </source>
</evidence>
<evidence type="ECO:0000256" key="1">
    <source>
        <dbReference type="ARBA" id="ARBA00023015"/>
    </source>
</evidence>
<dbReference type="InterPro" id="IPR018060">
    <property type="entry name" value="HTH_AraC"/>
</dbReference>
<dbReference type="OrthoDB" id="8584243at2"/>
<organism evidence="5 6">
    <name type="scientific">Simplicispira suum</name>
    <dbReference type="NCBI Taxonomy" id="2109915"/>
    <lineage>
        <taxon>Bacteria</taxon>
        <taxon>Pseudomonadati</taxon>
        <taxon>Pseudomonadota</taxon>
        <taxon>Betaproteobacteria</taxon>
        <taxon>Burkholderiales</taxon>
        <taxon>Comamonadaceae</taxon>
        <taxon>Simplicispira</taxon>
    </lineage>
</organism>
<evidence type="ECO:0000256" key="3">
    <source>
        <dbReference type="ARBA" id="ARBA00023163"/>
    </source>
</evidence>
<dbReference type="PANTHER" id="PTHR47894:SF1">
    <property type="entry name" value="HTH-TYPE TRANSCRIPTIONAL REGULATOR VQSM"/>
    <property type="match status" value="1"/>
</dbReference>
<evidence type="ECO:0000259" key="4">
    <source>
        <dbReference type="PROSITE" id="PS01124"/>
    </source>
</evidence>
<dbReference type="EMBL" id="CP027669">
    <property type="protein sequence ID" value="AVO42843.1"/>
    <property type="molecule type" value="Genomic_DNA"/>
</dbReference>
<reference evidence="5 6" key="1">
    <citation type="submission" date="2018-03" db="EMBL/GenBank/DDBJ databases">
        <title>Genome sequencing of Simplicispira sp.</title>
        <authorList>
            <person name="Kim S.-J."/>
            <person name="Heo J."/>
            <person name="Kwon S.-W."/>
        </authorList>
    </citation>
    <scope>NUCLEOTIDE SEQUENCE [LARGE SCALE GENOMIC DNA]</scope>
    <source>
        <strain evidence="5 6">SC1-8</strain>
    </source>
</reference>
<dbReference type="GO" id="GO:0003700">
    <property type="term" value="F:DNA-binding transcription factor activity"/>
    <property type="evidence" value="ECO:0007669"/>
    <property type="project" value="InterPro"/>
</dbReference>